<evidence type="ECO:0000256" key="1">
    <source>
        <dbReference type="ARBA" id="ARBA00010923"/>
    </source>
</evidence>
<dbReference type="EMBL" id="MDCO01000009">
    <property type="protein sequence ID" value="OEJ14930.1"/>
    <property type="molecule type" value="Genomic_DNA"/>
</dbReference>
<dbReference type="InterPro" id="IPR044946">
    <property type="entry name" value="Restrct_endonuc_typeI_TRD_sf"/>
</dbReference>
<dbReference type="GO" id="GO:0003677">
    <property type="term" value="F:DNA binding"/>
    <property type="evidence" value="ECO:0007669"/>
    <property type="project" value="UniProtKB-KW"/>
</dbReference>
<dbReference type="GO" id="GO:0009307">
    <property type="term" value="P:DNA restriction-modification system"/>
    <property type="evidence" value="ECO:0007669"/>
    <property type="project" value="UniProtKB-KW"/>
</dbReference>
<dbReference type="CDD" id="cd16961">
    <property type="entry name" value="RMtype1_S_TRD-CR_like"/>
    <property type="match status" value="1"/>
</dbReference>
<evidence type="ECO:0000313" key="5">
    <source>
        <dbReference type="EMBL" id="OEJ14930.1"/>
    </source>
</evidence>
<protein>
    <recommendedName>
        <fullName evidence="4">Type I restriction modification DNA specificity domain-containing protein</fullName>
    </recommendedName>
</protein>
<gene>
    <name evidence="5" type="ORF">BFL38_08855</name>
</gene>
<proteinExistence type="inferred from homology"/>
<feature type="domain" description="Type I restriction modification DNA specificity" evidence="4">
    <location>
        <begin position="255"/>
        <end position="373"/>
    </location>
</feature>
<dbReference type="InterPro" id="IPR052021">
    <property type="entry name" value="Type-I_RS_S_subunit"/>
</dbReference>
<dbReference type="RefSeq" id="WP_069726423.1">
    <property type="nucleotide sequence ID" value="NZ_MDCO01000009.1"/>
</dbReference>
<comment type="similarity">
    <text evidence="1">Belongs to the type-I restriction system S methylase family.</text>
</comment>
<dbReference type="Pfam" id="PF01420">
    <property type="entry name" value="Methylase_S"/>
    <property type="match status" value="2"/>
</dbReference>
<dbReference type="AlphaFoldDB" id="A0A1E5NFI0"/>
<dbReference type="Proteomes" id="UP000095247">
    <property type="component" value="Unassembled WGS sequence"/>
</dbReference>
<evidence type="ECO:0000313" key="6">
    <source>
        <dbReference type="Proteomes" id="UP000095247"/>
    </source>
</evidence>
<organism evidence="5 6">
    <name type="scientific">Brachyspira hampsonii</name>
    <dbReference type="NCBI Taxonomy" id="1287055"/>
    <lineage>
        <taxon>Bacteria</taxon>
        <taxon>Pseudomonadati</taxon>
        <taxon>Spirochaetota</taxon>
        <taxon>Spirochaetia</taxon>
        <taxon>Brachyspirales</taxon>
        <taxon>Brachyspiraceae</taxon>
        <taxon>Brachyspira</taxon>
    </lineage>
</organism>
<name>A0A1E5NFI0_9SPIR</name>
<dbReference type="PANTHER" id="PTHR30408:SF13">
    <property type="entry name" value="TYPE I RESTRICTION ENZYME HINDI SPECIFICITY SUBUNIT"/>
    <property type="match status" value="1"/>
</dbReference>
<dbReference type="SUPFAM" id="SSF116734">
    <property type="entry name" value="DNA methylase specificity domain"/>
    <property type="match status" value="2"/>
</dbReference>
<keyword evidence="3" id="KW-0238">DNA-binding</keyword>
<accession>A0A1E5NFI0</accession>
<reference evidence="5 6" key="1">
    <citation type="submission" date="2016-08" db="EMBL/GenBank/DDBJ databases">
        <title>Characterization and recognition of Brachyspira hampsonii sp. nov., a novel intestinal spirochete that is pathogenic to pigs.</title>
        <authorList>
            <person name="Mirajkar N."/>
            <person name="La T."/>
            <person name="Phillips N."/>
            <person name="Hampson D."/>
            <person name="Gebhart C."/>
        </authorList>
    </citation>
    <scope>NUCLEOTIDE SEQUENCE [LARGE SCALE GENOMIC DNA]</scope>
    <source>
        <strain evidence="5 6">P280/1</strain>
    </source>
</reference>
<feature type="domain" description="Type I restriction modification DNA specificity" evidence="4">
    <location>
        <begin position="7"/>
        <end position="182"/>
    </location>
</feature>
<sequence>MKSLPLPKGWKEVKLGNICSINVSSLKENTNENFKFKYIDLSAVKNGIIDFPNDYITFKNAPSRARRIIKIDDVIMATVRPNLKGFAYISFDPEEYICSTGFAVLTSKSEISMKYVYQNLYANYIEKQIFNMLVGSNYPALNTSDILNIKILLPPLDEQKRIAEVLSLCDDVIENITKLIEQKELYKKGVMQRVLSGEVRFKGFKDEWKEIYLHKVLKERKTYQPKNGSLEHVSLTKDGIIPKTERYERDFLVKDKNKQYKITKINDICYNPANLKFGVICKNNYGEGIFSPIYVTFEVNKGFDVNFFSYIFKSETFINNARRYEEGTVYERKSVSPENFLSIKIKVPSLEEQKKIGEFLSVIDEEIYNLKKQLELRKQQKKGLMQRLLTGEVRI</sequence>
<keyword evidence="2" id="KW-0680">Restriction system</keyword>
<dbReference type="Gene3D" id="3.90.220.20">
    <property type="entry name" value="DNA methylase specificity domains"/>
    <property type="match status" value="2"/>
</dbReference>
<evidence type="ECO:0000256" key="2">
    <source>
        <dbReference type="ARBA" id="ARBA00022747"/>
    </source>
</evidence>
<evidence type="ECO:0000256" key="3">
    <source>
        <dbReference type="ARBA" id="ARBA00023125"/>
    </source>
</evidence>
<evidence type="ECO:0000259" key="4">
    <source>
        <dbReference type="Pfam" id="PF01420"/>
    </source>
</evidence>
<dbReference type="PANTHER" id="PTHR30408">
    <property type="entry name" value="TYPE-1 RESTRICTION ENZYME ECOKI SPECIFICITY PROTEIN"/>
    <property type="match status" value="1"/>
</dbReference>
<dbReference type="InterPro" id="IPR000055">
    <property type="entry name" value="Restrct_endonuc_typeI_TRD"/>
</dbReference>
<comment type="caution">
    <text evidence="5">The sequence shown here is derived from an EMBL/GenBank/DDBJ whole genome shotgun (WGS) entry which is preliminary data.</text>
</comment>